<dbReference type="Pfam" id="PF10572">
    <property type="entry name" value="UPF0556"/>
    <property type="match status" value="1"/>
</dbReference>
<organism evidence="2">
    <name type="scientific">Sexangularia sp. CB-2014</name>
    <dbReference type="NCBI Taxonomy" id="1486929"/>
    <lineage>
        <taxon>Eukaryota</taxon>
        <taxon>Amoebozoa</taxon>
        <taxon>Tubulinea</taxon>
        <taxon>Elardia</taxon>
        <taxon>Arcellinida</taxon>
        <taxon>Arcellinida incertae sedis</taxon>
        <taxon>Sexangularia</taxon>
    </lineage>
</organism>
<accession>A0A7S1YDN1</accession>
<gene>
    <name evidence="2" type="ORF">SSP0437_LOCUS4414</name>
</gene>
<feature type="chain" id="PRO_5031109123" description="Immunoglobulin V-set domain-containing protein" evidence="1">
    <location>
        <begin position="22"/>
        <end position="146"/>
    </location>
</feature>
<dbReference type="AlphaFoldDB" id="A0A7S1YDN1"/>
<dbReference type="EMBL" id="HBGL01005775">
    <property type="protein sequence ID" value="CAD9293556.1"/>
    <property type="molecule type" value="Transcribed_RNA"/>
</dbReference>
<evidence type="ECO:0008006" key="3">
    <source>
        <dbReference type="Google" id="ProtNLM"/>
    </source>
</evidence>
<evidence type="ECO:0000256" key="1">
    <source>
        <dbReference type="SAM" id="SignalP"/>
    </source>
</evidence>
<sequence length="146" mass="15695">MFVHLLLLLPLVLSITPSQQAFQVRPHVPDSISITSEGVTKRKQITCTFSHDSAGGTGENWEISMDDDGSGGVIVTAGRPSSYLLFSSWSLVCTAPKGHTILAHEVLNGDGPVSPTAYLVDSLSIRPTEHWSSVQTLQKLVVQIGK</sequence>
<keyword evidence="1" id="KW-0732">Signal</keyword>
<proteinExistence type="predicted"/>
<feature type="signal peptide" evidence="1">
    <location>
        <begin position="1"/>
        <end position="21"/>
    </location>
</feature>
<name>A0A7S1YDN1_9EUKA</name>
<reference evidence="2" key="1">
    <citation type="submission" date="2021-01" db="EMBL/GenBank/DDBJ databases">
        <authorList>
            <person name="Corre E."/>
            <person name="Pelletier E."/>
            <person name="Niang G."/>
            <person name="Scheremetjew M."/>
            <person name="Finn R."/>
            <person name="Kale V."/>
            <person name="Holt S."/>
            <person name="Cochrane G."/>
            <person name="Meng A."/>
            <person name="Brown T."/>
            <person name="Cohen L."/>
        </authorList>
    </citation>
    <scope>NUCLEOTIDE SEQUENCE</scope>
    <source>
        <strain evidence="2">ATCC 50979</strain>
    </source>
</reference>
<evidence type="ECO:0000313" key="2">
    <source>
        <dbReference type="EMBL" id="CAD9293556.1"/>
    </source>
</evidence>
<dbReference type="InterPro" id="IPR018887">
    <property type="entry name" value="MYDGF"/>
</dbReference>
<protein>
    <recommendedName>
        <fullName evidence="3">Immunoglobulin V-set domain-containing protein</fullName>
    </recommendedName>
</protein>